<reference evidence="2 3" key="1">
    <citation type="journal article" date="2018" name="BMC Genomics">
        <title>Genomic comparison of Trypanosoma conorhini and Trypanosoma rangeli to Trypanosoma cruzi strains of high and low virulence.</title>
        <authorList>
            <person name="Bradwell K.R."/>
            <person name="Koparde V.N."/>
            <person name="Matveyev A.V."/>
            <person name="Serrano M.G."/>
            <person name="Alves J.M."/>
            <person name="Parikh H."/>
            <person name="Huang B."/>
            <person name="Lee V."/>
            <person name="Espinosa-Alvarez O."/>
            <person name="Ortiz P.A."/>
            <person name="Costa-Martins A.G."/>
            <person name="Teixeira M.M."/>
            <person name="Buck G.A."/>
        </authorList>
    </citation>
    <scope>NUCLEOTIDE SEQUENCE [LARGE SCALE GENOMIC DNA]</scope>
    <source>
        <strain evidence="2 3">025E</strain>
    </source>
</reference>
<feature type="non-terminal residue" evidence="2">
    <location>
        <position position="237"/>
    </location>
</feature>
<comment type="caution">
    <text evidence="2">The sequence shown here is derived from an EMBL/GenBank/DDBJ whole genome shotgun (WGS) entry which is preliminary data.</text>
</comment>
<organism evidence="2 3">
    <name type="scientific">Trypanosoma conorhini</name>
    <dbReference type="NCBI Taxonomy" id="83891"/>
    <lineage>
        <taxon>Eukaryota</taxon>
        <taxon>Discoba</taxon>
        <taxon>Euglenozoa</taxon>
        <taxon>Kinetoplastea</taxon>
        <taxon>Metakinetoplastina</taxon>
        <taxon>Trypanosomatida</taxon>
        <taxon>Trypanosomatidae</taxon>
        <taxon>Trypanosoma</taxon>
    </lineage>
</organism>
<keyword evidence="3" id="KW-1185">Reference proteome</keyword>
<protein>
    <submittedName>
        <fullName evidence="2">Uncharacterized protein</fullName>
    </submittedName>
</protein>
<dbReference type="AlphaFoldDB" id="A0A3R7LE17"/>
<name>A0A3R7LE17_9TRYP</name>
<dbReference type="Proteomes" id="UP000284403">
    <property type="component" value="Unassembled WGS sequence"/>
</dbReference>
<proteinExistence type="predicted"/>
<feature type="region of interest" description="Disordered" evidence="1">
    <location>
        <begin position="65"/>
        <end position="98"/>
    </location>
</feature>
<evidence type="ECO:0000313" key="2">
    <source>
        <dbReference type="EMBL" id="RNF25372.1"/>
    </source>
</evidence>
<evidence type="ECO:0000313" key="3">
    <source>
        <dbReference type="Proteomes" id="UP000284403"/>
    </source>
</evidence>
<feature type="region of interest" description="Disordered" evidence="1">
    <location>
        <begin position="1"/>
        <end position="31"/>
    </location>
</feature>
<dbReference type="OrthoDB" id="246991at2759"/>
<dbReference type="EMBL" id="MKKU01000086">
    <property type="protein sequence ID" value="RNF25372.1"/>
    <property type="molecule type" value="Genomic_DNA"/>
</dbReference>
<dbReference type="GeneID" id="40315887"/>
<sequence length="237" mass="25117">MGNCCASPTERQQPLREPLLQGPPPEASNTVEGNEWAAVTMQQNGNAPLLIKQDAMLKAVGDAPELADAGKGTGRSSVCVGPKDKADSGEQEVSMSPLTPSRCEIAEPAFGCDVSEEDFLNSAFSDSDFFTAQGSPLSLRPTLGRGVSVEPFAETDDVDMPDDPFAMSEAFMSCRSFRRIASAAANDTQLSQRLPGESGWQLPLPCRSTPLTDGASDTAFMSCRSFRRIASAAANDT</sequence>
<accession>A0A3R7LE17</accession>
<dbReference type="RefSeq" id="XP_029230733.1">
    <property type="nucleotide sequence ID" value="XM_029369205.1"/>
</dbReference>
<evidence type="ECO:0000256" key="1">
    <source>
        <dbReference type="SAM" id="MobiDB-lite"/>
    </source>
</evidence>
<gene>
    <name evidence="2" type="ORF">Tco025E_02276</name>
</gene>